<keyword evidence="2" id="KW-1185">Reference proteome</keyword>
<reference evidence="1 2" key="1">
    <citation type="journal article" date="2017" name="Nat. Commun.">
        <title>Genome assembly with in vitro proximity ligation data and whole-genome triplication in lettuce.</title>
        <authorList>
            <person name="Reyes-Chin-Wo S."/>
            <person name="Wang Z."/>
            <person name="Yang X."/>
            <person name="Kozik A."/>
            <person name="Arikit S."/>
            <person name="Song C."/>
            <person name="Xia L."/>
            <person name="Froenicke L."/>
            <person name="Lavelle D.O."/>
            <person name="Truco M.J."/>
            <person name="Xia R."/>
            <person name="Zhu S."/>
            <person name="Xu C."/>
            <person name="Xu H."/>
            <person name="Xu X."/>
            <person name="Cox K."/>
            <person name="Korf I."/>
            <person name="Meyers B.C."/>
            <person name="Michelmore R.W."/>
        </authorList>
    </citation>
    <scope>NUCLEOTIDE SEQUENCE [LARGE SCALE GENOMIC DNA]</scope>
    <source>
        <strain evidence="2">cv. Salinas</strain>
        <tissue evidence="1">Seedlings</tissue>
    </source>
</reference>
<accession>A0A9R1UCI0</accession>
<proteinExistence type="predicted"/>
<name>A0A9R1UCI0_LACSA</name>
<evidence type="ECO:0000313" key="1">
    <source>
        <dbReference type="EMBL" id="KAJ0184610.1"/>
    </source>
</evidence>
<evidence type="ECO:0008006" key="3">
    <source>
        <dbReference type="Google" id="ProtNLM"/>
    </source>
</evidence>
<dbReference type="AlphaFoldDB" id="A0A9R1UCI0"/>
<gene>
    <name evidence="1" type="ORF">LSAT_V11C900457150</name>
</gene>
<protein>
    <recommendedName>
        <fullName evidence="3">Reverse transcriptase zinc-binding domain-containing protein</fullName>
    </recommendedName>
</protein>
<dbReference type="EMBL" id="NBSK02000009">
    <property type="protein sequence ID" value="KAJ0184610.1"/>
    <property type="molecule type" value="Genomic_DNA"/>
</dbReference>
<dbReference type="Proteomes" id="UP000235145">
    <property type="component" value="Unassembled WGS sequence"/>
</dbReference>
<sequence length="150" mass="17530">MSIFRVPKGDTDTLEKIRRNFIWSKEYNKKAFVGLVGTRLLHQKKWVAKVIRGIHNLDGRHWSCFTSSTSKGLKVNTNAKEIVSWNSDRKCWVLEFVIDNRFSVSLIGDRFELLGHIVCDGPFDWNKMIPFKILCFMWRAKQDRIPSAIV</sequence>
<organism evidence="1 2">
    <name type="scientific">Lactuca sativa</name>
    <name type="common">Garden lettuce</name>
    <dbReference type="NCBI Taxonomy" id="4236"/>
    <lineage>
        <taxon>Eukaryota</taxon>
        <taxon>Viridiplantae</taxon>
        <taxon>Streptophyta</taxon>
        <taxon>Embryophyta</taxon>
        <taxon>Tracheophyta</taxon>
        <taxon>Spermatophyta</taxon>
        <taxon>Magnoliopsida</taxon>
        <taxon>eudicotyledons</taxon>
        <taxon>Gunneridae</taxon>
        <taxon>Pentapetalae</taxon>
        <taxon>asterids</taxon>
        <taxon>campanulids</taxon>
        <taxon>Asterales</taxon>
        <taxon>Asteraceae</taxon>
        <taxon>Cichorioideae</taxon>
        <taxon>Cichorieae</taxon>
        <taxon>Lactucinae</taxon>
        <taxon>Lactuca</taxon>
    </lineage>
</organism>
<evidence type="ECO:0000313" key="2">
    <source>
        <dbReference type="Proteomes" id="UP000235145"/>
    </source>
</evidence>
<comment type="caution">
    <text evidence="1">The sequence shown here is derived from an EMBL/GenBank/DDBJ whole genome shotgun (WGS) entry which is preliminary data.</text>
</comment>